<accession>A0AAW5B6B3</accession>
<keyword evidence="10" id="KW-1185">Reference proteome</keyword>
<gene>
    <name evidence="5 9" type="primary">xseA</name>
    <name evidence="9" type="ORF">K3T81_06260</name>
</gene>
<evidence type="ECO:0000256" key="2">
    <source>
        <dbReference type="ARBA" id="ARBA00022722"/>
    </source>
</evidence>
<comment type="caution">
    <text evidence="9">The sequence shown here is derived from an EMBL/GenBank/DDBJ whole genome shotgun (WGS) entry which is preliminary data.</text>
</comment>
<dbReference type="GO" id="GO:0006308">
    <property type="term" value="P:DNA catabolic process"/>
    <property type="evidence" value="ECO:0007669"/>
    <property type="project" value="UniProtKB-UniRule"/>
</dbReference>
<dbReference type="Pfam" id="PF13742">
    <property type="entry name" value="tRNA_anti_2"/>
    <property type="match status" value="1"/>
</dbReference>
<comment type="catalytic activity">
    <reaction evidence="5 6">
        <text>Exonucleolytic cleavage in either 5'- to 3'- or 3'- to 5'-direction to yield nucleoside 5'-phosphates.</text>
        <dbReference type="EC" id="3.1.11.6"/>
    </reaction>
</comment>
<dbReference type="GO" id="GO:0005737">
    <property type="term" value="C:cytoplasm"/>
    <property type="evidence" value="ECO:0007669"/>
    <property type="project" value="UniProtKB-SubCell"/>
</dbReference>
<name>A0AAW5B6B3_9BACI</name>
<keyword evidence="3 5" id="KW-0378">Hydrolase</keyword>
<keyword evidence="1 5" id="KW-0963">Cytoplasm</keyword>
<evidence type="ECO:0000259" key="8">
    <source>
        <dbReference type="Pfam" id="PF13742"/>
    </source>
</evidence>
<evidence type="ECO:0000256" key="4">
    <source>
        <dbReference type="ARBA" id="ARBA00022839"/>
    </source>
</evidence>
<dbReference type="InterPro" id="IPR003753">
    <property type="entry name" value="Exonuc_VII_L"/>
</dbReference>
<comment type="subunit">
    <text evidence="5">Heterooligomer composed of large and small subunits.</text>
</comment>
<dbReference type="GO" id="GO:0009318">
    <property type="term" value="C:exodeoxyribonuclease VII complex"/>
    <property type="evidence" value="ECO:0007669"/>
    <property type="project" value="UniProtKB-UniRule"/>
</dbReference>
<organism evidence="9 10">
    <name type="scientific">Oceanobacillus jordanicus</name>
    <dbReference type="NCBI Taxonomy" id="2867266"/>
    <lineage>
        <taxon>Bacteria</taxon>
        <taxon>Bacillati</taxon>
        <taxon>Bacillota</taxon>
        <taxon>Bacilli</taxon>
        <taxon>Bacillales</taxon>
        <taxon>Bacillaceae</taxon>
        <taxon>Oceanobacillus</taxon>
    </lineage>
</organism>
<comment type="subcellular location">
    <subcellularLocation>
        <location evidence="5 6">Cytoplasm</location>
    </subcellularLocation>
</comment>
<dbReference type="InterPro" id="IPR020579">
    <property type="entry name" value="Exonuc_VII_lsu_C"/>
</dbReference>
<protein>
    <recommendedName>
        <fullName evidence="5">Exodeoxyribonuclease 7 large subunit</fullName>
        <ecNumber evidence="5">3.1.11.6</ecNumber>
    </recommendedName>
    <alternativeName>
        <fullName evidence="5">Exodeoxyribonuclease VII large subunit</fullName>
        <shortName evidence="5">Exonuclease VII large subunit</shortName>
    </alternativeName>
</protein>
<evidence type="ECO:0000256" key="1">
    <source>
        <dbReference type="ARBA" id="ARBA00022490"/>
    </source>
</evidence>
<dbReference type="GO" id="GO:0003676">
    <property type="term" value="F:nucleic acid binding"/>
    <property type="evidence" value="ECO:0007669"/>
    <property type="project" value="InterPro"/>
</dbReference>
<dbReference type="RefSeq" id="WP_106896897.1">
    <property type="nucleotide sequence ID" value="NZ_JAIFZM010000004.1"/>
</dbReference>
<dbReference type="Proteomes" id="UP001199631">
    <property type="component" value="Unassembled WGS sequence"/>
</dbReference>
<proteinExistence type="inferred from homology"/>
<dbReference type="AlphaFoldDB" id="A0AAW5B6B3"/>
<evidence type="ECO:0000256" key="6">
    <source>
        <dbReference type="RuleBase" id="RU004355"/>
    </source>
</evidence>
<evidence type="ECO:0000259" key="7">
    <source>
        <dbReference type="Pfam" id="PF02601"/>
    </source>
</evidence>
<dbReference type="HAMAP" id="MF_00378">
    <property type="entry name" value="Exonuc_7_L"/>
    <property type="match status" value="1"/>
</dbReference>
<dbReference type="PANTHER" id="PTHR30008:SF0">
    <property type="entry name" value="EXODEOXYRIBONUCLEASE 7 LARGE SUBUNIT"/>
    <property type="match status" value="1"/>
</dbReference>
<dbReference type="CDD" id="cd04489">
    <property type="entry name" value="ExoVII_LU_OBF"/>
    <property type="match status" value="1"/>
</dbReference>
<feature type="domain" description="Exonuclease VII large subunit C-terminal" evidence="7">
    <location>
        <begin position="124"/>
        <end position="439"/>
    </location>
</feature>
<comment type="similarity">
    <text evidence="5 6">Belongs to the XseA family.</text>
</comment>
<keyword evidence="4 5" id="KW-0269">Exonuclease</keyword>
<comment type="function">
    <text evidence="5">Bidirectionally degrades single-stranded DNA into large acid-insoluble oligonucleotides, which are then degraded further into small acid-soluble oligonucleotides.</text>
</comment>
<reference evidence="9 10" key="1">
    <citation type="journal article" date="2022" name="Evol. Bioinform. Online">
        <title>Draft Genome Sequence of Oceanobacillus jordanicus Strain GSFE11, a Halotolerant Plant Growth-Promoting Bacterial Endophyte Isolated From the Jordan Valley.</title>
        <authorList>
            <person name="Alhindi T."/>
            <person name="Albdaiwi R."/>
        </authorList>
    </citation>
    <scope>NUCLEOTIDE SEQUENCE [LARGE SCALE GENOMIC DNA]</scope>
    <source>
        <strain evidence="9 10">GSFE11</strain>
    </source>
</reference>
<dbReference type="EMBL" id="JAIFZM010000004">
    <property type="protein sequence ID" value="MCG3418744.1"/>
    <property type="molecule type" value="Genomic_DNA"/>
</dbReference>
<feature type="domain" description="OB-fold nucleic acid binding" evidence="8">
    <location>
        <begin position="6"/>
        <end position="101"/>
    </location>
</feature>
<dbReference type="EC" id="3.1.11.6" evidence="5"/>
<dbReference type="PANTHER" id="PTHR30008">
    <property type="entry name" value="EXODEOXYRIBONUCLEASE 7 LARGE SUBUNIT"/>
    <property type="match status" value="1"/>
</dbReference>
<keyword evidence="2 5" id="KW-0540">Nuclease</keyword>
<evidence type="ECO:0000313" key="10">
    <source>
        <dbReference type="Proteomes" id="UP001199631"/>
    </source>
</evidence>
<evidence type="ECO:0000256" key="3">
    <source>
        <dbReference type="ARBA" id="ARBA00022801"/>
    </source>
</evidence>
<dbReference type="Pfam" id="PF02601">
    <property type="entry name" value="Exonuc_VII_L"/>
    <property type="match status" value="1"/>
</dbReference>
<dbReference type="InterPro" id="IPR025824">
    <property type="entry name" value="OB-fold_nuc-bd_dom"/>
</dbReference>
<sequence>MKDKYLTVTALTRYLKRKMDTDPHLRNVWLRGEISNFKQHSRGHMYMTIKDEQARMQSVMFAGNNRSLKFRPENGMNVLIKGEISVYEAHGQYQLYIQDMEPDGIGALYLAYEQLKEKLSKQGYFNAEYKKTLPLFPEHIGIITSPTGAAVRDIITTIKRRYPIAALTVIPVLVQGPNAAKSVVEAIDTANNRLSLDVLIVGRGGGSIEELWCFNEEIVAEAIFKSKTPIISAVGHETDTTISDFVADLRAPTPTAAGEIAVQSQDELFESIRKSRKTVQRELERLLTIHQKQLKQLKQSYAFRYPEQLIKQKEQALDTAVDSLTKGLSYQVRTLQERYRNLHNRIALQHPNEKINRAGDRLIEMKKRQNANMSQILQRKTTEWSSLIDKLTLLNPLETMKRGFALPYSSKGELIKSVKDVKKKDYIEVTLADGKLNCQVQDIEEESNDR</sequence>
<evidence type="ECO:0000256" key="5">
    <source>
        <dbReference type="HAMAP-Rule" id="MF_00378"/>
    </source>
</evidence>
<dbReference type="NCBIfam" id="TIGR00237">
    <property type="entry name" value="xseA"/>
    <property type="match status" value="1"/>
</dbReference>
<dbReference type="GO" id="GO:0008855">
    <property type="term" value="F:exodeoxyribonuclease VII activity"/>
    <property type="evidence" value="ECO:0007669"/>
    <property type="project" value="UniProtKB-UniRule"/>
</dbReference>
<evidence type="ECO:0000313" key="9">
    <source>
        <dbReference type="EMBL" id="MCG3418744.1"/>
    </source>
</evidence>